<sequence>MTTVEEGHRILISTEVCRQKGYFQSVSLLTTAIKLEMDCRSRLRSGDWRGVREVVKKAIKQGHTGKAYMPSVEYGHAKIVDASKYKHFLEDAERYYRDYPAPVPGGVDPILQYKNLHDLLDGFSGILTEGCTSCDGVGRAQPELIAMRDKVKVYSVSALCSAVLMCSERRRIREDACKAFTKLRGEAEEAHHIRTAVASYVAANSDGIASARTAEEVKERYEGIVEAGRNSPGLRELRRANGLLELADEEKFVVEEAKNTAAKCCASWGSLENKYRMMKEWSADFDEKVRRGDGTVGIEELVVLINEINPKPKEMEEELEGIIKLLKESAEKAREIISVMKRPRDDMRLGDIKTYLQTVDSSLITAFDVQGKGRFKVSPFVTDCRSAAKWFEGSLELLSSPDARADEVAEMWEGVPECLVKKSLGEEGVIREICEAAVWGYRMKEIMGGEDAVGEKEFEEHRENIPMFLRDEKGGEREGGGQTIDAAAGIAGTITVGSIREKVLKFARSAWNNSLSVASTSASIKSKCNDLVSRFQDATAEQPSIEEVESIIKEYNDHSVRVDVGERVEKIRRECEWGSVYGHLGSVLATAPADPNDKVDPREIRRASKEGLEIGADFYNPKVGEVFKAVHEMCEMYEAWEGRVGEITARSSRVKEKPETSAEELEKLMNSPVVDRVDCQKMGDLYVLRDIVKSIDGEVREFMLEKQKLTQDKSGVTLANLNSAPVMVASPIASTLPDPEADSLAGLKMKSVSTADLDKLRDKVDLVNVVTPLTEALYWYYDMTNWLLELCSCFNFKTVPPGKVGRGKDGEKVTAYGAERILNEGKEIMYWLDEKIAGIFLQGGDATARFAYDKENDHATIENLPASYLLHRFVKTYNGLRADYQRAYQWEKKADRLLDAREKSEISKLLKGSLPEELFDNVKAHINIGKTLVLEVDQNTREALKDIVDPLRQYSQQSDDDFSSDEDSDSSDSESDDGMVDDVSEFKGRRDARKAAKKERKHKRRIASNAKSSTSKPRNKLKPPKPQSPYAMVRPPSPKTIFKRDKVSISKIESFFSDLKTPFPDPPKPASPKNFYRFVKPRDLSVRERAKSVLEKTLMKYMTSNLKVEEEDAECITYAVAVASELETEIHKLHPSVAPYTFPTKDYMNKIKAIKSNLDNPKNLLLCGRVLTGDIPLSKLASMTGRDLASEEMKKFRNEREEAYTKNRVFGAEDSTAEGVVDGGEHDDGVGVAASRGDAEAPKPKAPGPAPPSMPLLPSQPIFRPPPKVKQLPRLPDSPPSSPPSPRRGKRTSSSSSSASEKRDKRKKQRRTSGRSDDDDDDDDEADSVAPLISEEGSALMYSLIKCKDDYESSFEMKYLSDREKSFKFHLEVPVLRQRIPSNISKHLKSKFEVNRPRHKDCVDFLKKKMQTGRYELVPLKINVDRCDETDRKNFARVCKDLEDNGKIGLVATKKEQIKFYLVPPALTTFYDCLKEVTLKGKAGTILVL</sequence>
<dbReference type="GO" id="GO:0008270">
    <property type="term" value="F:zinc ion binding"/>
    <property type="evidence" value="ECO:0007669"/>
    <property type="project" value="UniProtKB-KW"/>
</dbReference>
<keyword evidence="4" id="KW-0539">Nucleus</keyword>
<comment type="caution">
    <text evidence="7">The sequence shown here is derived from an EMBL/GenBank/DDBJ whole genome shotgun (WGS) entry which is preliminary data.</text>
</comment>
<evidence type="ECO:0000259" key="6">
    <source>
        <dbReference type="PROSITE" id="PS51321"/>
    </source>
</evidence>
<dbReference type="GO" id="GO:0006351">
    <property type="term" value="P:DNA-templated transcription"/>
    <property type="evidence" value="ECO:0007669"/>
    <property type="project" value="InterPro"/>
</dbReference>
<dbReference type="Pfam" id="PF07500">
    <property type="entry name" value="TFIIS_M"/>
    <property type="match status" value="1"/>
</dbReference>
<organism evidence="7 8">
    <name type="scientific">Triparma retinervis</name>
    <dbReference type="NCBI Taxonomy" id="2557542"/>
    <lineage>
        <taxon>Eukaryota</taxon>
        <taxon>Sar</taxon>
        <taxon>Stramenopiles</taxon>
        <taxon>Ochrophyta</taxon>
        <taxon>Bolidophyceae</taxon>
        <taxon>Parmales</taxon>
        <taxon>Triparmaceae</taxon>
        <taxon>Triparma</taxon>
    </lineage>
</organism>
<name>A0A9W6ZAZ4_9STRA</name>
<protein>
    <recommendedName>
        <fullName evidence="6">TFIIS central domain-containing protein</fullName>
    </recommendedName>
</protein>
<feature type="compositionally biased region" description="Acidic residues" evidence="5">
    <location>
        <begin position="1317"/>
        <end position="1327"/>
    </location>
</feature>
<feature type="region of interest" description="Disordered" evidence="5">
    <location>
        <begin position="1215"/>
        <end position="1333"/>
    </location>
</feature>
<evidence type="ECO:0000313" key="7">
    <source>
        <dbReference type="EMBL" id="GMH47813.1"/>
    </source>
</evidence>
<accession>A0A9W6ZAZ4</accession>
<dbReference type="SUPFAM" id="SSF46942">
    <property type="entry name" value="Elongation factor TFIIS domain 2"/>
    <property type="match status" value="1"/>
</dbReference>
<dbReference type="GO" id="GO:0005634">
    <property type="term" value="C:nucleus"/>
    <property type="evidence" value="ECO:0007669"/>
    <property type="project" value="TreeGrafter"/>
</dbReference>
<feature type="compositionally biased region" description="Acidic residues" evidence="5">
    <location>
        <begin position="958"/>
        <end position="983"/>
    </location>
</feature>
<evidence type="ECO:0000256" key="3">
    <source>
        <dbReference type="ARBA" id="ARBA00022833"/>
    </source>
</evidence>
<dbReference type="PANTHER" id="PTHR11477">
    <property type="entry name" value="TRANSCRIPTION FACTOR S-II ZINC FINGER DOMAIN-CONTAINING PROTEIN"/>
    <property type="match status" value="1"/>
</dbReference>
<evidence type="ECO:0000256" key="2">
    <source>
        <dbReference type="ARBA" id="ARBA00022771"/>
    </source>
</evidence>
<feature type="compositionally biased region" description="Pro residues" evidence="5">
    <location>
        <begin position="1276"/>
        <end position="1286"/>
    </location>
</feature>
<reference evidence="7" key="1">
    <citation type="submission" date="2022-07" db="EMBL/GenBank/DDBJ databases">
        <title>Genome analysis of Parmales, a sister group of diatoms, reveals the evolutionary specialization of diatoms from phago-mixotrophs to photoautotrophs.</title>
        <authorList>
            <person name="Ban H."/>
            <person name="Sato S."/>
            <person name="Yoshikawa S."/>
            <person name="Kazumasa Y."/>
            <person name="Nakamura Y."/>
            <person name="Ichinomiya M."/>
            <person name="Saitoh K."/>
            <person name="Sato N."/>
            <person name="Blanc-Mathieu R."/>
            <person name="Endo H."/>
            <person name="Kuwata A."/>
            <person name="Ogata H."/>
        </authorList>
    </citation>
    <scope>NUCLEOTIDE SEQUENCE</scope>
</reference>
<dbReference type="InterPro" id="IPR003618">
    <property type="entry name" value="TFIIS_cen_dom"/>
</dbReference>
<evidence type="ECO:0000256" key="5">
    <source>
        <dbReference type="SAM" id="MobiDB-lite"/>
    </source>
</evidence>
<dbReference type="PROSITE" id="PS51321">
    <property type="entry name" value="TFIIS_CENTRAL"/>
    <property type="match status" value="1"/>
</dbReference>
<keyword evidence="3" id="KW-0862">Zinc</keyword>
<evidence type="ECO:0000256" key="4">
    <source>
        <dbReference type="ARBA" id="ARBA00023242"/>
    </source>
</evidence>
<evidence type="ECO:0000256" key="1">
    <source>
        <dbReference type="ARBA" id="ARBA00022723"/>
    </source>
</evidence>
<dbReference type="EMBL" id="BRXZ01000585">
    <property type="protein sequence ID" value="GMH47813.1"/>
    <property type="molecule type" value="Genomic_DNA"/>
</dbReference>
<evidence type="ECO:0000313" key="8">
    <source>
        <dbReference type="Proteomes" id="UP001165082"/>
    </source>
</evidence>
<proteinExistence type="predicted"/>
<keyword evidence="8" id="KW-1185">Reference proteome</keyword>
<dbReference type="Proteomes" id="UP001165082">
    <property type="component" value="Unassembled WGS sequence"/>
</dbReference>
<dbReference type="InterPro" id="IPR036575">
    <property type="entry name" value="TFIIS_cen_dom_sf"/>
</dbReference>
<keyword evidence="1" id="KW-0479">Metal-binding</keyword>
<dbReference type="Gene3D" id="1.10.472.30">
    <property type="entry name" value="Transcription elongation factor S-II, central domain"/>
    <property type="match status" value="1"/>
</dbReference>
<gene>
    <name evidence="7" type="ORF">TrRE_jg6213</name>
</gene>
<keyword evidence="2" id="KW-0863">Zinc-finger</keyword>
<dbReference type="SMART" id="SM00510">
    <property type="entry name" value="TFS2M"/>
    <property type="match status" value="1"/>
</dbReference>
<feature type="compositionally biased region" description="Basic residues" evidence="5">
    <location>
        <begin position="1304"/>
        <end position="1313"/>
    </location>
</feature>
<dbReference type="OrthoDB" id="44867at2759"/>
<feature type="compositionally biased region" description="Basic residues" evidence="5">
    <location>
        <begin position="990"/>
        <end position="1006"/>
    </location>
</feature>
<feature type="domain" description="TFIIS central" evidence="6">
    <location>
        <begin position="1086"/>
        <end position="1216"/>
    </location>
</feature>
<dbReference type="PANTHER" id="PTHR11477:SF0">
    <property type="entry name" value="IP08861P-RELATED"/>
    <property type="match status" value="1"/>
</dbReference>
<feature type="region of interest" description="Disordered" evidence="5">
    <location>
        <begin position="949"/>
        <end position="1039"/>
    </location>
</feature>
<feature type="compositionally biased region" description="Pro residues" evidence="5">
    <location>
        <begin position="1244"/>
        <end position="1255"/>
    </location>
</feature>